<proteinExistence type="predicted"/>
<protein>
    <submittedName>
        <fullName evidence="1">Uncharacterized protein</fullName>
    </submittedName>
</protein>
<name>A0A4Z2FTF0_9TELE</name>
<organism evidence="1 2">
    <name type="scientific">Liparis tanakae</name>
    <name type="common">Tanaka's snailfish</name>
    <dbReference type="NCBI Taxonomy" id="230148"/>
    <lineage>
        <taxon>Eukaryota</taxon>
        <taxon>Metazoa</taxon>
        <taxon>Chordata</taxon>
        <taxon>Craniata</taxon>
        <taxon>Vertebrata</taxon>
        <taxon>Euteleostomi</taxon>
        <taxon>Actinopterygii</taxon>
        <taxon>Neopterygii</taxon>
        <taxon>Teleostei</taxon>
        <taxon>Neoteleostei</taxon>
        <taxon>Acanthomorphata</taxon>
        <taxon>Eupercaria</taxon>
        <taxon>Perciformes</taxon>
        <taxon>Cottioidei</taxon>
        <taxon>Cottales</taxon>
        <taxon>Liparidae</taxon>
        <taxon>Liparis</taxon>
    </lineage>
</organism>
<dbReference type="Proteomes" id="UP000314294">
    <property type="component" value="Unassembled WGS sequence"/>
</dbReference>
<reference evidence="1 2" key="1">
    <citation type="submission" date="2019-03" db="EMBL/GenBank/DDBJ databases">
        <title>First draft genome of Liparis tanakae, snailfish: a comprehensive survey of snailfish specific genes.</title>
        <authorList>
            <person name="Kim W."/>
            <person name="Song I."/>
            <person name="Jeong J.-H."/>
            <person name="Kim D."/>
            <person name="Kim S."/>
            <person name="Ryu S."/>
            <person name="Song J.Y."/>
            <person name="Lee S.K."/>
        </authorList>
    </citation>
    <scope>NUCLEOTIDE SEQUENCE [LARGE SCALE GENOMIC DNA]</scope>
    <source>
        <tissue evidence="1">Muscle</tissue>
    </source>
</reference>
<evidence type="ECO:0000313" key="1">
    <source>
        <dbReference type="EMBL" id="TNN44547.1"/>
    </source>
</evidence>
<accession>A0A4Z2FTF0</accession>
<dbReference type="EMBL" id="SRLO01000897">
    <property type="protein sequence ID" value="TNN44547.1"/>
    <property type="molecule type" value="Genomic_DNA"/>
</dbReference>
<evidence type="ECO:0000313" key="2">
    <source>
        <dbReference type="Proteomes" id="UP000314294"/>
    </source>
</evidence>
<gene>
    <name evidence="1" type="ORF">EYF80_045270</name>
</gene>
<keyword evidence="2" id="KW-1185">Reference proteome</keyword>
<sequence>MAANRRDPAQSLPEGGDLLRLAAQQPGGHLVGHQHGNAVTGCHGNELLRQAVEEARPARQLVKVQPERERHAVDRQEADLRVFGQEVGQQVDLCEQLHVVMTTHLRDQTAHQNHYVNNNNAVNKGLPPIGAVPDGGRSDVDDPLKQEAALGIDVDRLTADAPKTRRHLNVHRQLQAERMSGLSGSRSQVNWNPAERSLVLTAGLRDAPLSGRCILRLGLRGNRPPGQACSAAHAQFIFNEPATTLRFVIRPRQRFPTRGERRLFKKIYS</sequence>
<comment type="caution">
    <text evidence="1">The sequence shown here is derived from an EMBL/GenBank/DDBJ whole genome shotgun (WGS) entry which is preliminary data.</text>
</comment>
<dbReference type="AlphaFoldDB" id="A0A4Z2FTF0"/>